<gene>
    <name evidence="1" type="ORF">DPMN_181549</name>
</gene>
<name>A0A9D4DFI3_DREPO</name>
<reference evidence="1" key="1">
    <citation type="journal article" date="2019" name="bioRxiv">
        <title>The Genome of the Zebra Mussel, Dreissena polymorpha: A Resource for Invasive Species Research.</title>
        <authorList>
            <person name="McCartney M.A."/>
            <person name="Auch B."/>
            <person name="Kono T."/>
            <person name="Mallez S."/>
            <person name="Zhang Y."/>
            <person name="Obille A."/>
            <person name="Becker A."/>
            <person name="Abrahante J.E."/>
            <person name="Garbe J."/>
            <person name="Badalamenti J.P."/>
            <person name="Herman A."/>
            <person name="Mangelson H."/>
            <person name="Liachko I."/>
            <person name="Sullivan S."/>
            <person name="Sone E.D."/>
            <person name="Koren S."/>
            <person name="Silverstein K.A.T."/>
            <person name="Beckman K.B."/>
            <person name="Gohl D.M."/>
        </authorList>
    </citation>
    <scope>NUCLEOTIDE SEQUENCE</scope>
    <source>
        <strain evidence="1">Duluth1</strain>
        <tissue evidence="1">Whole animal</tissue>
    </source>
</reference>
<dbReference type="Proteomes" id="UP000828390">
    <property type="component" value="Unassembled WGS sequence"/>
</dbReference>
<keyword evidence="2" id="KW-1185">Reference proteome</keyword>
<proteinExistence type="predicted"/>
<dbReference type="InterPro" id="IPR011042">
    <property type="entry name" value="6-blade_b-propeller_TolB-like"/>
</dbReference>
<protein>
    <submittedName>
        <fullName evidence="1">Uncharacterized protein</fullName>
    </submittedName>
</protein>
<evidence type="ECO:0000313" key="1">
    <source>
        <dbReference type="EMBL" id="KAH3747127.1"/>
    </source>
</evidence>
<dbReference type="EMBL" id="JAIWYP010000010">
    <property type="protein sequence ID" value="KAH3747127.1"/>
    <property type="molecule type" value="Genomic_DNA"/>
</dbReference>
<evidence type="ECO:0000313" key="2">
    <source>
        <dbReference type="Proteomes" id="UP000828390"/>
    </source>
</evidence>
<accession>A0A9D4DFI3</accession>
<sequence>MNESTGIAYHQGHLFITSGTALHEYEINGTWLRQLYEDTSDSRTVWKSVVSPAGDKVYVSQPSLHRLLTLDRNGKILATFHDLGLLRPWGVCVAPEGQIIVCGDASDTVMLVDRDGKRKLATIATYSNGLRWPWSVYYTKNTDAIIVGQWYDKIVVLKIKEREKGPFIRLKCQKDKFLILKYTCETIEGLLTICGQDLEAHALLDEKLHSFVSADYIQVYTTEHLLNHFETFEMEENQGMSANSVVAAIAQTSTLSLIIVKDDMCESIVNALKKSVICNSGVLIVGNMKQKDSLDIPNVFFGMTESEKILKEADYVLERCAFGIFKTVIIKLKEFAENSGIFSELKNASLQEVYTSVRACFENASIPGPECPDIPLQTFEYPENIDMAIDAVKSIPSIIGCVKKSGRLQIYIEAGAANSEVEKNVQRELDYYNVIKKDFVYRSVKPLCSSGDSAFGGIGTLGGFVVKNDNLPDASVKYLRETSSFKPMTEAAASAANTYRLVALVARHVAIASGAANLTVGNDLLEIGHFGQIGIAGGIDVLPVDVYEECEQYCDTRFKTELGVSMTTTQLPSREDILTRIGAYTPVHIWGAHSAPGLGTLTPEIFHAANGDYIKIRDRRADVLFANEGDSGAMVCYFDAHREVLYAVAVLISQVEDLQVQKREYLAHILDIALQKLSILNGNNYVFIGDRDP</sequence>
<comment type="caution">
    <text evidence="1">The sequence shown here is derived from an EMBL/GenBank/DDBJ whole genome shotgun (WGS) entry which is preliminary data.</text>
</comment>
<dbReference type="AlphaFoldDB" id="A0A9D4DFI3"/>
<reference evidence="1" key="2">
    <citation type="submission" date="2020-11" db="EMBL/GenBank/DDBJ databases">
        <authorList>
            <person name="McCartney M.A."/>
            <person name="Auch B."/>
            <person name="Kono T."/>
            <person name="Mallez S."/>
            <person name="Becker A."/>
            <person name="Gohl D.M."/>
            <person name="Silverstein K.A.T."/>
            <person name="Koren S."/>
            <person name="Bechman K.B."/>
            <person name="Herman A."/>
            <person name="Abrahante J.E."/>
            <person name="Garbe J."/>
        </authorList>
    </citation>
    <scope>NUCLEOTIDE SEQUENCE</scope>
    <source>
        <strain evidence="1">Duluth1</strain>
        <tissue evidence="1">Whole animal</tissue>
    </source>
</reference>
<dbReference type="SUPFAM" id="SSF101898">
    <property type="entry name" value="NHL repeat"/>
    <property type="match status" value="1"/>
</dbReference>
<organism evidence="1 2">
    <name type="scientific">Dreissena polymorpha</name>
    <name type="common">Zebra mussel</name>
    <name type="synonym">Mytilus polymorpha</name>
    <dbReference type="NCBI Taxonomy" id="45954"/>
    <lineage>
        <taxon>Eukaryota</taxon>
        <taxon>Metazoa</taxon>
        <taxon>Spiralia</taxon>
        <taxon>Lophotrochozoa</taxon>
        <taxon>Mollusca</taxon>
        <taxon>Bivalvia</taxon>
        <taxon>Autobranchia</taxon>
        <taxon>Heteroconchia</taxon>
        <taxon>Euheterodonta</taxon>
        <taxon>Imparidentia</taxon>
        <taxon>Neoheterodontei</taxon>
        <taxon>Myida</taxon>
        <taxon>Dreissenoidea</taxon>
        <taxon>Dreissenidae</taxon>
        <taxon>Dreissena</taxon>
    </lineage>
</organism>
<dbReference type="Gene3D" id="2.120.10.30">
    <property type="entry name" value="TolB, C-terminal domain"/>
    <property type="match status" value="1"/>
</dbReference>